<dbReference type="RefSeq" id="WP_378304885.1">
    <property type="nucleotide sequence ID" value="NZ_JBHTJA010000096.1"/>
</dbReference>
<comment type="caution">
    <text evidence="2">The sequence shown here is derived from an EMBL/GenBank/DDBJ whole genome shotgun (WGS) entry which is preliminary data.</text>
</comment>
<accession>A0ABW3F0R4</accession>
<gene>
    <name evidence="2" type="ORF">ACFQ11_30370</name>
</gene>
<reference evidence="3" key="1">
    <citation type="journal article" date="2019" name="Int. J. Syst. Evol. Microbiol.">
        <title>The Global Catalogue of Microorganisms (GCM) 10K type strain sequencing project: providing services to taxonomists for standard genome sequencing and annotation.</title>
        <authorList>
            <consortium name="The Broad Institute Genomics Platform"/>
            <consortium name="The Broad Institute Genome Sequencing Center for Infectious Disease"/>
            <person name="Wu L."/>
            <person name="Ma J."/>
        </authorList>
    </citation>
    <scope>NUCLEOTIDE SEQUENCE [LARGE SCALE GENOMIC DNA]</scope>
    <source>
        <strain evidence="3">JCM 31202</strain>
    </source>
</reference>
<dbReference type="Proteomes" id="UP001596972">
    <property type="component" value="Unassembled WGS sequence"/>
</dbReference>
<feature type="region of interest" description="Disordered" evidence="1">
    <location>
        <begin position="33"/>
        <end position="69"/>
    </location>
</feature>
<dbReference type="EMBL" id="JBHTJA010000096">
    <property type="protein sequence ID" value="MFD0904723.1"/>
    <property type="molecule type" value="Genomic_DNA"/>
</dbReference>
<sequence length="273" mass="28138">MRTADVRDRLCAAGRRLMMDGMGGGAGGGMGGWTNGGAPGGTGAGAGGGAPGGTAAGARPGLDPAPDPAAETRVDFAPDVDFTPDVTARPIWRLLLRGLGVYLPGWERPAGAARVPGRAGDGFGPPAFLDGEAGFGLQVPGRRRGLEPDREIYVRGRENPSFGIVVAGPSAAVGSRVVDAAVLLRFARRLTFEELFDTGDADSVPYAVRGARAVENVVFLDRAAGVGLCAEVDPVTRDVRCPLYVRIGDPAERTVRAYGVAAHAPPRGSRPTR</sequence>
<feature type="compositionally biased region" description="Gly residues" evidence="1">
    <location>
        <begin position="33"/>
        <end position="55"/>
    </location>
</feature>
<organism evidence="2 3">
    <name type="scientific">Actinomadura sediminis</name>
    <dbReference type="NCBI Taxonomy" id="1038904"/>
    <lineage>
        <taxon>Bacteria</taxon>
        <taxon>Bacillati</taxon>
        <taxon>Actinomycetota</taxon>
        <taxon>Actinomycetes</taxon>
        <taxon>Streptosporangiales</taxon>
        <taxon>Thermomonosporaceae</taxon>
        <taxon>Actinomadura</taxon>
    </lineage>
</organism>
<name>A0ABW3F0R4_9ACTN</name>
<evidence type="ECO:0000256" key="1">
    <source>
        <dbReference type="SAM" id="MobiDB-lite"/>
    </source>
</evidence>
<keyword evidence="3" id="KW-1185">Reference proteome</keyword>
<evidence type="ECO:0000313" key="2">
    <source>
        <dbReference type="EMBL" id="MFD0904723.1"/>
    </source>
</evidence>
<evidence type="ECO:0000313" key="3">
    <source>
        <dbReference type="Proteomes" id="UP001596972"/>
    </source>
</evidence>
<proteinExistence type="predicted"/>
<protein>
    <submittedName>
        <fullName evidence="2">Uncharacterized protein</fullName>
    </submittedName>
</protein>